<dbReference type="SMART" id="SM00320">
    <property type="entry name" value="WD40"/>
    <property type="match status" value="3"/>
</dbReference>
<name>F4NRG3_BATDJ</name>
<dbReference type="GO" id="GO:0019005">
    <property type="term" value="C:SCF ubiquitin ligase complex"/>
    <property type="evidence" value="ECO:0000318"/>
    <property type="project" value="GO_Central"/>
</dbReference>
<feature type="repeat" description="WD" evidence="3">
    <location>
        <begin position="75"/>
        <end position="108"/>
    </location>
</feature>
<feature type="compositionally biased region" description="Acidic residues" evidence="4">
    <location>
        <begin position="446"/>
        <end position="457"/>
    </location>
</feature>
<sequence>MVAGSMINTCMRHPFAVRSFDFNFERPEIIVCGRSDGYVTVWNIDHFLRIDNIIPDPNWMQNTIDDHLIGWADKDKNHSGSILCVRVSPNNRYLATGASDNTCKIWNIISYKKSLDTVQRELQQADAILKKLNGYIDVTDTVYDEQLKYQEYSTLKIGEVSLSSGYHADLRCTLRHEAPVLSVRFTCSSDITVTGCMDSTCRLWSSRRGELLFQINTPAPVTMVQVDICDHIYLSCQNRLLIFGIKALFKEDDLPLYWQHSEIKQRVEHIMAGKNTTRTVSTNQPVLPLALRTVSLNELRRLIAHGLVLPRFLETLSNQFNESNNKQLEINMRRYNVSGRQVLRLITNSKFHPKDILKALSSKGNTSILYSLILHGNAITGYMLKLGYEQLDDNRDKSQIQIDFRDFQPPSLFQRNKDRHMHSKPHGDFDYEKWWQGWYSEKDQDNMDNDYDDEDDELGARPPTQPKGKVLHFIPSMQMKLLKDLKAKRDVKPIFLRQLAVETEQGRIFPNFDPHDNILDQRPILPKHAVPKQGVRFNESIIGKSNIGKRQDARERDNGPRPVPLGEYATWKESLSSSQTIFKPERYPNFSIQIASHIQSVQSPWSTENTNICLEI</sequence>
<dbReference type="RefSeq" id="XP_006676065.1">
    <property type="nucleotide sequence ID" value="XM_006676002.1"/>
</dbReference>
<gene>
    <name evidence="5" type="ORF">BATDEDRAFT_85862</name>
</gene>
<dbReference type="PANTHER" id="PTHR44019">
    <property type="entry name" value="WD REPEAT-CONTAINING PROTEIN 55"/>
    <property type="match status" value="1"/>
</dbReference>
<feature type="region of interest" description="Disordered" evidence="4">
    <location>
        <begin position="542"/>
        <end position="566"/>
    </location>
</feature>
<evidence type="ECO:0000313" key="6">
    <source>
        <dbReference type="Proteomes" id="UP000007241"/>
    </source>
</evidence>
<proteinExistence type="predicted"/>
<dbReference type="HOGENOM" id="CLU_443407_0_0_1"/>
<dbReference type="STRING" id="684364.F4NRG3"/>
<dbReference type="GO" id="GO:0000209">
    <property type="term" value="P:protein polyubiquitination"/>
    <property type="evidence" value="ECO:0000318"/>
    <property type="project" value="GO_Central"/>
</dbReference>
<feature type="repeat" description="WD" evidence="3">
    <location>
        <begin position="173"/>
        <end position="214"/>
    </location>
</feature>
<dbReference type="AlphaFoldDB" id="F4NRG3"/>
<keyword evidence="6" id="KW-1185">Reference proteome</keyword>
<dbReference type="InterPro" id="IPR050505">
    <property type="entry name" value="WDR55/POC1"/>
</dbReference>
<evidence type="ECO:0000256" key="4">
    <source>
        <dbReference type="SAM" id="MobiDB-lite"/>
    </source>
</evidence>
<dbReference type="EMBL" id="GL882879">
    <property type="protein sequence ID" value="EGF83334.1"/>
    <property type="molecule type" value="Genomic_DNA"/>
</dbReference>
<feature type="compositionally biased region" description="Basic and acidic residues" evidence="4">
    <location>
        <begin position="549"/>
        <end position="559"/>
    </location>
</feature>
<feature type="region of interest" description="Disordered" evidence="4">
    <location>
        <begin position="445"/>
        <end position="469"/>
    </location>
</feature>
<dbReference type="PANTHER" id="PTHR44019:SF8">
    <property type="entry name" value="POC1 CENTRIOLAR PROTEIN HOMOLOG"/>
    <property type="match status" value="1"/>
</dbReference>
<dbReference type="InterPro" id="IPR015943">
    <property type="entry name" value="WD40/YVTN_repeat-like_dom_sf"/>
</dbReference>
<evidence type="ECO:0000256" key="3">
    <source>
        <dbReference type="PROSITE-ProRule" id="PRU00221"/>
    </source>
</evidence>
<dbReference type="Pfam" id="PF00400">
    <property type="entry name" value="WD40"/>
    <property type="match status" value="2"/>
</dbReference>
<organism evidence="5 6">
    <name type="scientific">Batrachochytrium dendrobatidis (strain JAM81 / FGSC 10211)</name>
    <name type="common">Frog chytrid fungus</name>
    <dbReference type="NCBI Taxonomy" id="684364"/>
    <lineage>
        <taxon>Eukaryota</taxon>
        <taxon>Fungi</taxon>
        <taxon>Fungi incertae sedis</taxon>
        <taxon>Chytridiomycota</taxon>
        <taxon>Chytridiomycota incertae sedis</taxon>
        <taxon>Chytridiomycetes</taxon>
        <taxon>Rhizophydiales</taxon>
        <taxon>Rhizophydiales incertae sedis</taxon>
        <taxon>Batrachochytrium</taxon>
    </lineage>
</organism>
<keyword evidence="2" id="KW-0677">Repeat</keyword>
<dbReference type="InterPro" id="IPR036322">
    <property type="entry name" value="WD40_repeat_dom_sf"/>
</dbReference>
<keyword evidence="1 3" id="KW-0853">WD repeat</keyword>
<evidence type="ECO:0000313" key="5">
    <source>
        <dbReference type="EMBL" id="EGF83334.1"/>
    </source>
</evidence>
<dbReference type="InterPro" id="IPR001680">
    <property type="entry name" value="WD40_rpt"/>
</dbReference>
<dbReference type="InterPro" id="IPR019775">
    <property type="entry name" value="WD40_repeat_CS"/>
</dbReference>
<dbReference type="OrthoDB" id="400at2759"/>
<dbReference type="PROSITE" id="PS00678">
    <property type="entry name" value="WD_REPEATS_1"/>
    <property type="match status" value="1"/>
</dbReference>
<dbReference type="Proteomes" id="UP000007241">
    <property type="component" value="Unassembled WGS sequence"/>
</dbReference>
<accession>F4NRG3</accession>
<dbReference type="GO" id="GO:1990756">
    <property type="term" value="F:ubiquitin-like ligase-substrate adaptor activity"/>
    <property type="evidence" value="ECO:0000318"/>
    <property type="project" value="GO_Central"/>
</dbReference>
<reference evidence="5 6" key="1">
    <citation type="submission" date="2009-12" db="EMBL/GenBank/DDBJ databases">
        <title>The draft genome of Batrachochytrium dendrobatidis.</title>
        <authorList>
            <consortium name="US DOE Joint Genome Institute (JGI-PGF)"/>
            <person name="Kuo A."/>
            <person name="Salamov A."/>
            <person name="Schmutz J."/>
            <person name="Lucas S."/>
            <person name="Pitluck S."/>
            <person name="Rosenblum E."/>
            <person name="Stajich J."/>
            <person name="Eisen M."/>
            <person name="Grigoriev I.V."/>
        </authorList>
    </citation>
    <scope>NUCLEOTIDE SEQUENCE [LARGE SCALE GENOMIC DNA]</scope>
    <source>
        <strain evidence="6">JAM81 / FGSC 10211</strain>
    </source>
</reference>
<dbReference type="InParanoid" id="F4NRG3"/>
<dbReference type="Gene3D" id="2.130.10.10">
    <property type="entry name" value="YVTN repeat-like/Quinoprotein amine dehydrogenase"/>
    <property type="match status" value="2"/>
</dbReference>
<dbReference type="PROSITE" id="PS50082">
    <property type="entry name" value="WD_REPEATS_2"/>
    <property type="match status" value="2"/>
</dbReference>
<dbReference type="GeneID" id="18242236"/>
<evidence type="ECO:0000256" key="1">
    <source>
        <dbReference type="ARBA" id="ARBA00022574"/>
    </source>
</evidence>
<dbReference type="SUPFAM" id="SSF50978">
    <property type="entry name" value="WD40 repeat-like"/>
    <property type="match status" value="1"/>
</dbReference>
<evidence type="ECO:0000256" key="2">
    <source>
        <dbReference type="ARBA" id="ARBA00022737"/>
    </source>
</evidence>
<protein>
    <submittedName>
        <fullName evidence="5">Uncharacterized protein</fullName>
    </submittedName>
</protein>
<dbReference type="PROSITE" id="PS50294">
    <property type="entry name" value="WD_REPEATS_REGION"/>
    <property type="match status" value="1"/>
</dbReference>